<dbReference type="GO" id="GO:0030686">
    <property type="term" value="C:90S preribosome"/>
    <property type="evidence" value="ECO:0007669"/>
    <property type="project" value="TreeGrafter"/>
</dbReference>
<dbReference type="PANTHER" id="PTHR17695:SF11">
    <property type="entry name" value="SMALL SUBUNIT PROCESSOME COMPONENT 20 HOMOLOG"/>
    <property type="match status" value="1"/>
</dbReference>
<dbReference type="InterPro" id="IPR011989">
    <property type="entry name" value="ARM-like"/>
</dbReference>
<gene>
    <name evidence="5" type="ORF">B7P43_G02845</name>
</gene>
<dbReference type="InterPro" id="IPR016024">
    <property type="entry name" value="ARM-type_fold"/>
</dbReference>
<keyword evidence="6" id="KW-1185">Reference proteome</keyword>
<feature type="compositionally biased region" description="Basic residues" evidence="1">
    <location>
        <begin position="2806"/>
        <end position="2823"/>
    </location>
</feature>
<comment type="caution">
    <text evidence="5">The sequence shown here is derived from an EMBL/GenBank/DDBJ whole genome shotgun (WGS) entry which is preliminary data.</text>
</comment>
<dbReference type="InParanoid" id="A0A2J7QU62"/>
<feature type="domain" description="U3 small nucleolar RNA-associated protein 20" evidence="3">
    <location>
        <begin position="1882"/>
        <end position="2099"/>
    </location>
</feature>
<dbReference type="SUPFAM" id="SSF48371">
    <property type="entry name" value="ARM repeat"/>
    <property type="match status" value="3"/>
</dbReference>
<name>A0A2J7QU62_9NEOP</name>
<evidence type="ECO:0000313" key="5">
    <source>
        <dbReference type="EMBL" id="PNF32113.1"/>
    </source>
</evidence>
<dbReference type="Pfam" id="PF20416">
    <property type="entry name" value="UTP20"/>
    <property type="match status" value="1"/>
</dbReference>
<dbReference type="Gene3D" id="1.25.10.10">
    <property type="entry name" value="Leucine-rich Repeat Variant"/>
    <property type="match status" value="3"/>
</dbReference>
<dbReference type="PANTHER" id="PTHR17695">
    <property type="entry name" value="SMALL SUBUNIT PROCESSOME COMPONENT 20 HOMOLOG"/>
    <property type="match status" value="1"/>
</dbReference>
<evidence type="ECO:0000259" key="3">
    <source>
        <dbReference type="Pfam" id="PF20416"/>
    </source>
</evidence>
<accession>A0A2J7QU62</accession>
<dbReference type="OrthoDB" id="360653at2759"/>
<dbReference type="InterPro" id="IPR011430">
    <property type="entry name" value="UTP20_N"/>
</dbReference>
<dbReference type="Pfam" id="PF23099">
    <property type="entry name" value="UTP20_C"/>
    <property type="match status" value="1"/>
</dbReference>
<feature type="domain" description="U3 small nucleolar RNA-associated protein 20 C-terminal" evidence="4">
    <location>
        <begin position="2456"/>
        <end position="2825"/>
    </location>
</feature>
<feature type="region of interest" description="Disordered" evidence="1">
    <location>
        <begin position="2804"/>
        <end position="2845"/>
    </location>
</feature>
<feature type="compositionally biased region" description="Polar residues" evidence="1">
    <location>
        <begin position="1754"/>
        <end position="1765"/>
    </location>
</feature>
<feature type="domain" description="U3 small nucleolar RNA-associated protein 20 N-terminal" evidence="2">
    <location>
        <begin position="928"/>
        <end position="1561"/>
    </location>
</feature>
<proteinExistence type="predicted"/>
<dbReference type="InterPro" id="IPR052575">
    <property type="entry name" value="SSU_processome_comp_20"/>
</dbReference>
<dbReference type="Proteomes" id="UP000235965">
    <property type="component" value="Unassembled WGS sequence"/>
</dbReference>
<feature type="region of interest" description="Disordered" evidence="1">
    <location>
        <begin position="1747"/>
        <end position="1775"/>
    </location>
</feature>
<evidence type="ECO:0000259" key="4">
    <source>
        <dbReference type="Pfam" id="PF23099"/>
    </source>
</evidence>
<evidence type="ECO:0000259" key="2">
    <source>
        <dbReference type="Pfam" id="PF07539"/>
    </source>
</evidence>
<organism evidence="5 6">
    <name type="scientific">Cryptotermes secundus</name>
    <dbReference type="NCBI Taxonomy" id="105785"/>
    <lineage>
        <taxon>Eukaryota</taxon>
        <taxon>Metazoa</taxon>
        <taxon>Ecdysozoa</taxon>
        <taxon>Arthropoda</taxon>
        <taxon>Hexapoda</taxon>
        <taxon>Insecta</taxon>
        <taxon>Pterygota</taxon>
        <taxon>Neoptera</taxon>
        <taxon>Polyneoptera</taxon>
        <taxon>Dictyoptera</taxon>
        <taxon>Blattodea</taxon>
        <taxon>Blattoidea</taxon>
        <taxon>Termitoidae</taxon>
        <taxon>Kalotermitidae</taxon>
        <taxon>Cryptotermitinae</taxon>
        <taxon>Cryptotermes</taxon>
    </lineage>
</organism>
<dbReference type="EMBL" id="NEVH01011187">
    <property type="protein sequence ID" value="PNF32113.1"/>
    <property type="molecule type" value="Genomic_DNA"/>
</dbReference>
<dbReference type="InterPro" id="IPR046523">
    <property type="entry name" value="UTP20_dom"/>
</dbReference>
<dbReference type="GO" id="GO:0032040">
    <property type="term" value="C:small-subunit processome"/>
    <property type="evidence" value="ECO:0007669"/>
    <property type="project" value="TreeGrafter"/>
</dbReference>
<dbReference type="InterPro" id="IPR057525">
    <property type="entry name" value="UTP20_C"/>
</dbReference>
<evidence type="ECO:0000256" key="1">
    <source>
        <dbReference type="SAM" id="MobiDB-lite"/>
    </source>
</evidence>
<reference evidence="5 6" key="1">
    <citation type="submission" date="2017-12" db="EMBL/GenBank/DDBJ databases">
        <title>Hemimetabolous genomes reveal molecular basis of termite eusociality.</title>
        <authorList>
            <person name="Harrison M.C."/>
            <person name="Jongepier E."/>
            <person name="Robertson H.M."/>
            <person name="Arning N."/>
            <person name="Bitard-Feildel T."/>
            <person name="Chao H."/>
            <person name="Childers C.P."/>
            <person name="Dinh H."/>
            <person name="Doddapaneni H."/>
            <person name="Dugan S."/>
            <person name="Gowin J."/>
            <person name="Greiner C."/>
            <person name="Han Y."/>
            <person name="Hu H."/>
            <person name="Hughes D.S.T."/>
            <person name="Huylmans A.-K."/>
            <person name="Kemena C."/>
            <person name="Kremer L.P.M."/>
            <person name="Lee S.L."/>
            <person name="Lopez-Ezquerra A."/>
            <person name="Mallet L."/>
            <person name="Monroy-Kuhn J.M."/>
            <person name="Moser A."/>
            <person name="Murali S.C."/>
            <person name="Muzny D.M."/>
            <person name="Otani S."/>
            <person name="Piulachs M.-D."/>
            <person name="Poelchau M."/>
            <person name="Qu J."/>
            <person name="Schaub F."/>
            <person name="Wada-Katsumata A."/>
            <person name="Worley K.C."/>
            <person name="Xie Q."/>
            <person name="Ylla G."/>
            <person name="Poulsen M."/>
            <person name="Gibbs R.A."/>
            <person name="Schal C."/>
            <person name="Richards S."/>
            <person name="Belles X."/>
            <person name="Korb J."/>
            <person name="Bornberg-Bauer E."/>
        </authorList>
    </citation>
    <scope>NUCLEOTIDE SEQUENCE [LARGE SCALE GENOMIC DNA]</scope>
    <source>
        <tissue evidence="5">Whole body</tissue>
    </source>
</reference>
<sequence>MKNKPTRHKESNTFKFQPFSERIANIDVDVFHRVRHKNENDSEGSGTYFHESLEKWGDLNLTESFEAFKKEIPATHTLPQVLQQKDDIVAILIKYIKLKNPLCLQPVLELVVALAQDLQQEFYPHYSEFVHNLIDLLDTKDSDVLDWTFTCLAFLSKFLWRYLVKDVRIVFNDLLPLLENSKPDYINNFAAESFAFVARKVKDKRAFLLLVLKTLKKHPEGVTGCGRLLFEVMRGVSGQFHSCADIMLPVVFEMLADESVSQNLLFEVLTYMVEAMVKFIQPKKGGPFWTSAFKTVTSFVSSPENVMDRHEPICLILKLVLQAVSYRNAVFVSDPVVIAQQIIELLKLEALPEDILLVASEIGAALLMSPIVSLPQEYVSRIIFKVLAVPYTGVFLMFVQRVLTYPAFELLVLPQLMHHCQSVSLCDNAVGVAGIGQDFLNLLTRVILCKAPLCKTGMDLKSWRRYPLNFMDTFRKETNEKNITVPSQFLDVLCVNDINELLKNVEDFFCVTICLPHMKQFNQDLAIKHLKHVLLLLCSSLERTMDDVESIHERDLDLSKSTQLKRKCNQSEGILSEERIRVLLLLLPTVLETLIHLTDSKTLKEACSLDMLVSSILPYACDHANLDALRALDLYLTACKPKEEEDAYSLQLFGRLYSKLLRNLSSPFHKIRLLTLHIFSLFEQPHDSDGSERTIHWPVFSLCMSAELVPPMVHEYRKKLQHLEGLEFTAVSMYLSKYPEYSKVPLYFLLGNLYINFQLLWEPTSKLIASYAQGMNITDFWEVFREKLHLAKQQITGFRPESTSFIPLNRDFLLDFFSKHNQFDDKPDYNNYRLLLWKTMTEFPEVCETKNRDISPLFLTFLEEEYFKSNAEVANSWSIKIRSPVEEKKVNDTELMEADEIMEDAELTTISKELVKVPKSSQTNAKEMLKTLLAHMSVFSKMKNPRSMYREPDLNKMYLDLLTHRNPDVQKMALDCLMSYKHKFLVPYREHMYGLIDDKTFKTELTVFQIDKESELIQTEHRSELMPFIMRILYSKMLARTSVRSGGSGQLRRSLVLRFLAGCHENEMLHFVEMAFKIYAKYLNDDPVAMVDTILDTLDLEHIIPPKRLQSSLNLLSVVLDKFGRLMGQRLLPYLLKILFCISAIVQGALACRDMIHPGYLPILLTLRNSCQGIAARFFEHYYNYAWSEVEMDVIFQTLVWPWLEKLPVEGIHSPTALLKLFLVWSKHPRYFVLLAKHARGNKNLTPLPYIMNLLLRAQSHPSVTTSIMELVERLLTLQDHQEERNEGAEVAPDIPVTLKLQVDLQAITKLSLHENLNYGSCLLLPHISAILERLERKLGSKKHRSLSQRDLIVLSRVTELVWDDSTSDTLLRLLLPLLGKKMHAGEETVSHFITTLDNLFKNVTQPEKHLRSLAPLFGEVNAPGPRKLLNRLLTTVAKRSSEERKEHLVASAELISRLNAFNPKWVEQPDFNERLEGFNEVHKMLEKGQIDLDLGVIIIHNCFHFIRTEKDLSLKDSAGYCLRKVAPAVSLQYRDAASDMEFLVSDTVLCLVRAGIRDKNETVQQESIKLLGEMARECSELHPVLQDLSKLTNKADPEVDFFENILHLQSHRKSRALLKFCQVAKDLTKAPTPRTLTHFILPLASGFLCSEKYAHKNNVVDAAVETIGTVCRLLPWHQYETILRFYLAKLRYQVDFQKQLVRTVVAILDAFHFDLSRAQISGMQDKNEDIKTADVKLMEVEKSPKEVAVTDITDPSGSNSTVPINGNDEPGETDVLDSVEADTNKTLEEAGPEELVDRLESLLDLEDDAPKVEEKEYEATCEMASVPVPAINKEAVLNKSVATHVIQIITTGLLPQIHRVMAQLTQAELSHKLNKKQTASDKEEEGILRVPIAIAAVKLLQRLPSHMLDQNLPGILMKLCTFLKSRLESVRRITRETLQKIMLTLGPKYLGILLHEMSAMLTRGYQVHVLIYTIHAVLVSLKDLFQPNDIDCNLQNILELCKKDLFGAVAEEKEVNQITGKLQEARTTKSYDTFQILAQFVTEKCFLDLILPLREILAHSHSFKVIHKCSECLRRVVLGLADNTFVPVESLLVFMYGIASESIPELVSELKKEEITPAQKELLARQRPDSFIIPQAPRNRSGFTVAARTSTRTNAHILVEFGLRLFHIILKREKLRTGDFRPFVDPMVPVLCDCFKAQHVKLTTIALQCMSWILRMDLPALRENIQNISASVFKLLHKYAAAGLNKGDNFDLVVAAFKVVTVLVRDVKYHVIRAEQMKTLLLYAEQDMHDFNRQATAFALLKAILARKLVAPEMHDVMDKVAKLSITSELAHVRLQARQVFHQFLMDYPLGKKLERHLAFYISQLNYEVQSGRESALEMVLSVITSFPIGVLTSHSGLLFVALGAQLVNDDSPECRKMVARCLETMLERLDKHARNQLFDIIIVWFKDNKVEHNRLAAQLCGIFVTVEKSDFENRLPKVLSLIVQHLSSDFTDDQPGRYVRIAQPNDDSPTEMEKNERVRDRLLFQVLQLLRKICTSHPDILTDSKWEDDMETVAETAQGLLAHPHEWVRLAAAQFLGHMFSSLDVKKVAAAVSSHHSVSRKECGYFYHHTKQRLKSLVLDFCAQLQPCDIGAELVEQVVKDLVFLGRVLKNVSLGGQIDENEEHESGEESEDNQIKLSLLWMIRRMRKIVNIEVVRAPKSTAMRTAVFKWIGAIVLDLGRDGLSPLADQLLAPLVRELVRTDESDSGKELCQLAKEVSDLIKKKLGMEVYMQHLSRLQINLAARRADRKKLRAQEVLTKPEKAAKRKIKKNLKKREAKRKRIESIKGQKFRKKKRKEFQIEDI</sequence>
<dbReference type="Pfam" id="PF07539">
    <property type="entry name" value="UTP20_N"/>
    <property type="match status" value="1"/>
</dbReference>
<evidence type="ECO:0000313" key="6">
    <source>
        <dbReference type="Proteomes" id="UP000235965"/>
    </source>
</evidence>
<protein>
    <submittedName>
        <fullName evidence="5">Uncharacterized protein</fullName>
    </submittedName>
</protein>
<dbReference type="FunCoup" id="A0A2J7QU62">
    <property type="interactions" value="1559"/>
</dbReference>
<dbReference type="STRING" id="105785.A0A2J7QU62"/>